<evidence type="ECO:0000313" key="6">
    <source>
        <dbReference type="Proteomes" id="UP001595453"/>
    </source>
</evidence>
<dbReference type="Pfam" id="PF13302">
    <property type="entry name" value="Acetyltransf_3"/>
    <property type="match status" value="1"/>
</dbReference>
<dbReference type="SUPFAM" id="SSF55729">
    <property type="entry name" value="Acyl-CoA N-acyltransferases (Nat)"/>
    <property type="match status" value="1"/>
</dbReference>
<evidence type="ECO:0000313" key="5">
    <source>
        <dbReference type="EMBL" id="MFC3031837.1"/>
    </source>
</evidence>
<dbReference type="EMBL" id="JBHRSD010000010">
    <property type="protein sequence ID" value="MFC3031837.1"/>
    <property type="molecule type" value="Genomic_DNA"/>
</dbReference>
<keyword evidence="1 5" id="KW-0808">Transferase</keyword>
<proteinExistence type="inferred from homology"/>
<feature type="domain" description="N-acetyltransferase" evidence="4">
    <location>
        <begin position="8"/>
        <end position="162"/>
    </location>
</feature>
<dbReference type="EC" id="2.3.-.-" evidence="5"/>
<reference evidence="6" key="1">
    <citation type="journal article" date="2019" name="Int. J. Syst. Evol. Microbiol.">
        <title>The Global Catalogue of Microorganisms (GCM) 10K type strain sequencing project: providing services to taxonomists for standard genome sequencing and annotation.</title>
        <authorList>
            <consortium name="The Broad Institute Genomics Platform"/>
            <consortium name="The Broad Institute Genome Sequencing Center for Infectious Disease"/>
            <person name="Wu L."/>
            <person name="Ma J."/>
        </authorList>
    </citation>
    <scope>NUCLEOTIDE SEQUENCE [LARGE SCALE GENOMIC DNA]</scope>
    <source>
        <strain evidence="6">KCTC 42730</strain>
    </source>
</reference>
<evidence type="ECO:0000256" key="3">
    <source>
        <dbReference type="ARBA" id="ARBA00038502"/>
    </source>
</evidence>
<dbReference type="InterPro" id="IPR000182">
    <property type="entry name" value="GNAT_dom"/>
</dbReference>
<dbReference type="InterPro" id="IPR051531">
    <property type="entry name" value="N-acetyltransferase"/>
</dbReference>
<dbReference type="RefSeq" id="WP_377121475.1">
    <property type="nucleotide sequence ID" value="NZ_JBHRSD010000010.1"/>
</dbReference>
<dbReference type="PANTHER" id="PTHR43792:SF8">
    <property type="entry name" value="[RIBOSOMAL PROTEIN US5]-ALANINE N-ACETYLTRANSFERASE"/>
    <property type="match status" value="1"/>
</dbReference>
<accession>A0ABV7CGY0</accession>
<gene>
    <name evidence="5" type="ORF">ACFOEE_04840</name>
</gene>
<evidence type="ECO:0000256" key="1">
    <source>
        <dbReference type="ARBA" id="ARBA00022679"/>
    </source>
</evidence>
<comment type="similarity">
    <text evidence="3">Belongs to the acetyltransferase family. RimJ subfamily.</text>
</comment>
<comment type="caution">
    <text evidence="5">The sequence shown here is derived from an EMBL/GenBank/DDBJ whole genome shotgun (WGS) entry which is preliminary data.</text>
</comment>
<keyword evidence="2 5" id="KW-0012">Acyltransferase</keyword>
<sequence>MKIHTERFYLRPLTKNDASQEYLSWFTDPIVKCNIKSSHQTLAELRAFLESKCNASNILFLGIFTKDNRHIGNIKFEPVDEIKQHTVMGILIGEASWRGQGVAGEVIPAACEWLRANRKIKTVGLGVEPHNLPAIKAYQHIGFVKATEQPHDDFIVMLLNLNQ</sequence>
<dbReference type="Proteomes" id="UP001595453">
    <property type="component" value="Unassembled WGS sequence"/>
</dbReference>
<dbReference type="GO" id="GO:0016746">
    <property type="term" value="F:acyltransferase activity"/>
    <property type="evidence" value="ECO:0007669"/>
    <property type="project" value="UniProtKB-KW"/>
</dbReference>
<dbReference type="InterPro" id="IPR016181">
    <property type="entry name" value="Acyl_CoA_acyltransferase"/>
</dbReference>
<dbReference type="Gene3D" id="3.40.630.30">
    <property type="match status" value="1"/>
</dbReference>
<name>A0ABV7CGY0_9GAMM</name>
<dbReference type="PROSITE" id="PS51186">
    <property type="entry name" value="GNAT"/>
    <property type="match status" value="1"/>
</dbReference>
<organism evidence="5 6">
    <name type="scientific">Pseudoalteromonas fenneropenaei</name>
    <dbReference type="NCBI Taxonomy" id="1737459"/>
    <lineage>
        <taxon>Bacteria</taxon>
        <taxon>Pseudomonadati</taxon>
        <taxon>Pseudomonadota</taxon>
        <taxon>Gammaproteobacteria</taxon>
        <taxon>Alteromonadales</taxon>
        <taxon>Pseudoalteromonadaceae</taxon>
        <taxon>Pseudoalteromonas</taxon>
    </lineage>
</organism>
<dbReference type="PANTHER" id="PTHR43792">
    <property type="entry name" value="GNAT FAMILY, PUTATIVE (AFU_ORTHOLOGUE AFUA_3G00765)-RELATED-RELATED"/>
    <property type="match status" value="1"/>
</dbReference>
<keyword evidence="6" id="KW-1185">Reference proteome</keyword>
<evidence type="ECO:0000256" key="2">
    <source>
        <dbReference type="ARBA" id="ARBA00023315"/>
    </source>
</evidence>
<evidence type="ECO:0000259" key="4">
    <source>
        <dbReference type="PROSITE" id="PS51186"/>
    </source>
</evidence>
<protein>
    <submittedName>
        <fullName evidence="5">GNAT family N-acetyltransferase</fullName>
        <ecNumber evidence="5">2.3.-.-</ecNumber>
    </submittedName>
</protein>